<dbReference type="Gene3D" id="3.30.160.60">
    <property type="entry name" value="Classic Zinc Finger"/>
    <property type="match status" value="2"/>
</dbReference>
<dbReference type="InterPro" id="IPR051061">
    <property type="entry name" value="Zinc_finger_trans_reg"/>
</dbReference>
<organism evidence="4 5">
    <name type="scientific">Baudoinia panamericana (strain UAMH 10762)</name>
    <name type="common">Angels' share fungus</name>
    <name type="synonym">Baudoinia compniacensis (strain UAMH 10762)</name>
    <dbReference type="NCBI Taxonomy" id="717646"/>
    <lineage>
        <taxon>Eukaryota</taxon>
        <taxon>Fungi</taxon>
        <taxon>Dikarya</taxon>
        <taxon>Ascomycota</taxon>
        <taxon>Pezizomycotina</taxon>
        <taxon>Dothideomycetes</taxon>
        <taxon>Dothideomycetidae</taxon>
        <taxon>Mycosphaerellales</taxon>
        <taxon>Teratosphaeriaceae</taxon>
        <taxon>Baudoinia</taxon>
    </lineage>
</organism>
<dbReference type="PROSITE" id="PS50157">
    <property type="entry name" value="ZINC_FINGER_C2H2_2"/>
    <property type="match status" value="1"/>
</dbReference>
<dbReference type="RefSeq" id="XP_007678488.1">
    <property type="nucleotide sequence ID" value="XM_007680298.1"/>
</dbReference>
<keyword evidence="1" id="KW-0479">Metal-binding</keyword>
<feature type="domain" description="C2H2-type" evidence="3">
    <location>
        <begin position="419"/>
        <end position="449"/>
    </location>
</feature>
<feature type="compositionally biased region" description="Polar residues" evidence="2">
    <location>
        <begin position="365"/>
        <end position="384"/>
    </location>
</feature>
<dbReference type="GO" id="GO:0008270">
    <property type="term" value="F:zinc ion binding"/>
    <property type="evidence" value="ECO:0007669"/>
    <property type="project" value="UniProtKB-KW"/>
</dbReference>
<dbReference type="Proteomes" id="UP000011761">
    <property type="component" value="Unassembled WGS sequence"/>
</dbReference>
<feature type="region of interest" description="Disordered" evidence="2">
    <location>
        <begin position="339"/>
        <end position="401"/>
    </location>
</feature>
<feature type="region of interest" description="Disordered" evidence="2">
    <location>
        <begin position="14"/>
        <end position="47"/>
    </location>
</feature>
<feature type="compositionally biased region" description="Polar residues" evidence="2">
    <location>
        <begin position="157"/>
        <end position="170"/>
    </location>
</feature>
<dbReference type="InterPro" id="IPR036236">
    <property type="entry name" value="Znf_C2H2_sf"/>
</dbReference>
<dbReference type="SUPFAM" id="SSF57667">
    <property type="entry name" value="beta-beta-alpha zinc fingers"/>
    <property type="match status" value="1"/>
</dbReference>
<feature type="compositionally biased region" description="Polar residues" evidence="2">
    <location>
        <begin position="293"/>
        <end position="317"/>
    </location>
</feature>
<feature type="compositionally biased region" description="Low complexity" evidence="2">
    <location>
        <begin position="352"/>
        <end position="364"/>
    </location>
</feature>
<dbReference type="eggNOG" id="KOG1721">
    <property type="taxonomic scope" value="Eukaryota"/>
</dbReference>
<dbReference type="GeneID" id="19115502"/>
<feature type="region of interest" description="Disordered" evidence="2">
    <location>
        <begin position="258"/>
        <end position="327"/>
    </location>
</feature>
<feature type="region of interest" description="Disordered" evidence="2">
    <location>
        <begin position="132"/>
        <end position="202"/>
    </location>
</feature>
<dbReference type="HOGENOM" id="CLU_021529_2_1_1"/>
<sequence length="541" mass="59014">MILDDGEELIFTNEALVQPASDPQADPLVGSPSEQSDRSIPRERDPGQAVIVAGLSSNCPDLVRIHTDIYHDLPESATGYGSTDSEPMDSVHPMRAAKPQGDFTTMTTASNGASGERYDSADAQLAARALQVAKAASSDRPETHIKPPPSTLRVDSAQETVEETISQDADSQPRVRSPLRLQTAPVPEPPASILPTNSDSLATSPNLSKHVIALSHEDRDTLPVVQRSRSMHDSEQTLSPTKLPSFQQFTGQLNQLAEAAASQELRAQTSHHQHSNSVGSMAGESPRLHYHHSQGSAQTSPVNQYAYNPRSPTSTISDFAAGTYGSPTQQRPLQAYFAQRRRSSVVDSRNHSFPPVSLPSVSSSGESQGHATSSGDGYSTSHTTPIEHGTSLESTPRPVPILPPPPGMPMSAVVINPGFNCDYPGCNAAPFQTQYLLTSHKNVHSSERPHYCPRAGCPRGEGGKGFKRKNEMLRHELVHNSPGYVCPFCQDKEHRYPRPDNLQRHVRVHHMDKDKEDPALREVLSQRLEGIGKQRRRRTVQ</sequence>
<name>M2MTC6_BAUPA</name>
<accession>M2MTC6</accession>
<dbReference type="PANTHER" id="PTHR46179:SF19">
    <property type="entry name" value="C2H2 FINGER DOMAIN TRANSCRIPTION FACTOR (EUROFUNG)-RELATED"/>
    <property type="match status" value="1"/>
</dbReference>
<feature type="region of interest" description="Disordered" evidence="2">
    <location>
        <begin position="76"/>
        <end position="103"/>
    </location>
</feature>
<evidence type="ECO:0000259" key="3">
    <source>
        <dbReference type="PROSITE" id="PS50157"/>
    </source>
</evidence>
<evidence type="ECO:0000256" key="1">
    <source>
        <dbReference type="PROSITE-ProRule" id="PRU00042"/>
    </source>
</evidence>
<dbReference type="InterPro" id="IPR013087">
    <property type="entry name" value="Znf_C2H2_type"/>
</dbReference>
<evidence type="ECO:0000256" key="2">
    <source>
        <dbReference type="SAM" id="MobiDB-lite"/>
    </source>
</evidence>
<dbReference type="EMBL" id="KB445558">
    <property type="protein sequence ID" value="EMC94783.1"/>
    <property type="molecule type" value="Genomic_DNA"/>
</dbReference>
<dbReference type="KEGG" id="bcom:BAUCODRAFT_560772"/>
<dbReference type="SMART" id="SM00355">
    <property type="entry name" value="ZnF_C2H2"/>
    <property type="match status" value="3"/>
</dbReference>
<keyword evidence="1" id="KW-0863">Zinc-finger</keyword>
<keyword evidence="5" id="KW-1185">Reference proteome</keyword>
<evidence type="ECO:0000313" key="5">
    <source>
        <dbReference type="Proteomes" id="UP000011761"/>
    </source>
</evidence>
<dbReference type="GO" id="GO:0006357">
    <property type="term" value="P:regulation of transcription by RNA polymerase II"/>
    <property type="evidence" value="ECO:0007669"/>
    <property type="project" value="TreeGrafter"/>
</dbReference>
<dbReference type="PANTHER" id="PTHR46179">
    <property type="entry name" value="ZINC FINGER PROTEIN"/>
    <property type="match status" value="1"/>
</dbReference>
<keyword evidence="1" id="KW-0862">Zinc</keyword>
<protein>
    <recommendedName>
        <fullName evidence="3">C2H2-type domain-containing protein</fullName>
    </recommendedName>
</protein>
<dbReference type="OMA" id="LEWDRES"/>
<proteinExistence type="predicted"/>
<feature type="compositionally biased region" description="Basic and acidic residues" evidence="2">
    <location>
        <begin position="35"/>
        <end position="46"/>
    </location>
</feature>
<dbReference type="AlphaFoldDB" id="M2MTC6"/>
<evidence type="ECO:0000313" key="4">
    <source>
        <dbReference type="EMBL" id="EMC94783.1"/>
    </source>
</evidence>
<gene>
    <name evidence="4" type="ORF">BAUCODRAFT_560772</name>
</gene>
<reference evidence="4 5" key="1">
    <citation type="journal article" date="2012" name="PLoS Pathog.">
        <title>Diverse lifestyles and strategies of plant pathogenesis encoded in the genomes of eighteen Dothideomycetes fungi.</title>
        <authorList>
            <person name="Ohm R.A."/>
            <person name="Feau N."/>
            <person name="Henrissat B."/>
            <person name="Schoch C.L."/>
            <person name="Horwitz B.A."/>
            <person name="Barry K.W."/>
            <person name="Condon B.J."/>
            <person name="Copeland A.C."/>
            <person name="Dhillon B."/>
            <person name="Glaser F."/>
            <person name="Hesse C.N."/>
            <person name="Kosti I."/>
            <person name="LaButti K."/>
            <person name="Lindquist E.A."/>
            <person name="Lucas S."/>
            <person name="Salamov A.A."/>
            <person name="Bradshaw R.E."/>
            <person name="Ciuffetti L."/>
            <person name="Hamelin R.C."/>
            <person name="Kema G.H.J."/>
            <person name="Lawrence C."/>
            <person name="Scott J.A."/>
            <person name="Spatafora J.W."/>
            <person name="Turgeon B.G."/>
            <person name="de Wit P.J.G.M."/>
            <person name="Zhong S."/>
            <person name="Goodwin S.B."/>
            <person name="Grigoriev I.V."/>
        </authorList>
    </citation>
    <scope>NUCLEOTIDE SEQUENCE [LARGE SCALE GENOMIC DNA]</scope>
    <source>
        <strain evidence="4 5">UAMH 10762</strain>
    </source>
</reference>
<dbReference type="GO" id="GO:0005634">
    <property type="term" value="C:nucleus"/>
    <property type="evidence" value="ECO:0007669"/>
    <property type="project" value="TreeGrafter"/>
</dbReference>
<dbReference type="OrthoDB" id="6077919at2759"/>